<evidence type="ECO:0000313" key="8">
    <source>
        <dbReference type="EMBL" id="WGM05212.1"/>
    </source>
</evidence>
<evidence type="ECO:0000256" key="1">
    <source>
        <dbReference type="ARBA" id="ARBA00022801"/>
    </source>
</evidence>
<dbReference type="PANTHER" id="PTHR14226:SF25">
    <property type="entry name" value="PHOSPHOESTERASE"/>
    <property type="match status" value="1"/>
</dbReference>
<feature type="region of interest" description="Disordered" evidence="5">
    <location>
        <begin position="336"/>
        <end position="355"/>
    </location>
</feature>
<dbReference type="GO" id="GO:0016787">
    <property type="term" value="F:hydrolase activity"/>
    <property type="evidence" value="ECO:0007669"/>
    <property type="project" value="UniProtKB-UniRule"/>
</dbReference>
<keyword evidence="10" id="KW-1185">Reference proteome</keyword>
<evidence type="ECO:0000313" key="10">
    <source>
        <dbReference type="Proteomes" id="UP001177592"/>
    </source>
</evidence>
<evidence type="ECO:0000256" key="5">
    <source>
        <dbReference type="SAM" id="MobiDB-lite"/>
    </source>
</evidence>
<evidence type="ECO:0000313" key="7">
    <source>
        <dbReference type="EMBL" id="QBY44983.1"/>
    </source>
</evidence>
<dbReference type="SUPFAM" id="SSF52151">
    <property type="entry name" value="FabD/lysophospholipase-like"/>
    <property type="match status" value="1"/>
</dbReference>
<dbReference type="InterPro" id="IPR037483">
    <property type="entry name" value="YjjU-like"/>
</dbReference>
<dbReference type="InterPro" id="IPR002641">
    <property type="entry name" value="PNPLA_dom"/>
</dbReference>
<sequence>MGRYIPITLGNIEPLTLDDNASALGKIALVCEGGGQRGIFTAGVLDEFLRVGFNPFDIMVGTSAGAQNLSAYLCQQRGYARKVITDYTTKSQFFSPLRFIRGGHMIDLDWLIDITSRELPLDFSKGLSCLNSGRQFLISACCYEDFSPVYFQPTQDSWLDIIRASSAIPGFYRQGAVFNGQLYHDGGITASIPVEEAYRRGAKTIVVIRTVPSGIYYTSEWLKRMTRWLEHRNIRRMAKMIKVHIKSYQQTQKFIAAPPPGIQIFEIYPPKPLMSCALGSRAANLNSDYHIRRQCGRYFLTSLSDYFAANDLVSYPYSIENNQVVNSASLSADVISNQQDEDPKSGDEGLVIDVR</sequence>
<name>A0A4V1BXA2_9GAMM</name>
<evidence type="ECO:0000259" key="6">
    <source>
        <dbReference type="PROSITE" id="PS51635"/>
    </source>
</evidence>
<protein>
    <submittedName>
        <fullName evidence="8">DUF6363 domain-containing protein</fullName>
    </submittedName>
    <submittedName>
        <fullName evidence="7">Patatin-like phospholipase</fullName>
    </submittedName>
</protein>
<dbReference type="EMBL" id="CP123523">
    <property type="protein sequence ID" value="WGM05212.1"/>
    <property type="molecule type" value="Genomic_DNA"/>
</dbReference>
<dbReference type="GO" id="GO:0016042">
    <property type="term" value="P:lipid catabolic process"/>
    <property type="evidence" value="ECO:0007669"/>
    <property type="project" value="UniProtKB-UniRule"/>
</dbReference>
<feature type="active site" description="Nucleophile" evidence="4">
    <location>
        <position position="63"/>
    </location>
</feature>
<dbReference type="Gene3D" id="3.40.1090.10">
    <property type="entry name" value="Cytosolic phospholipase A2 catalytic domain"/>
    <property type="match status" value="2"/>
</dbReference>
<keyword evidence="2 4" id="KW-0442">Lipid degradation</keyword>
<reference evidence="7 9" key="1">
    <citation type="submission" date="2019-03" db="EMBL/GenBank/DDBJ databases">
        <title>Long-read sequencing reveals hyperdense prophage content in a complex bacterial symbiont genome.</title>
        <authorList>
            <person name="Frost C.L."/>
            <person name="Siozios S."/>
            <person name="Nadal-Jimenez P."/>
            <person name="Brockhurst M.A."/>
            <person name="King K.C."/>
            <person name="Darby A.C."/>
            <person name="Hurst G.D.D."/>
        </authorList>
    </citation>
    <scope>NUCLEOTIDE SEQUENCE [LARGE SCALE GENOMIC DNA]</scope>
    <source>
        <strain evidence="7 9">FIN</strain>
    </source>
</reference>
<dbReference type="Proteomes" id="UP000295134">
    <property type="component" value="Chromosome"/>
</dbReference>
<dbReference type="PROSITE" id="PS51635">
    <property type="entry name" value="PNPLA"/>
    <property type="match status" value="1"/>
</dbReference>
<dbReference type="InterPro" id="IPR016035">
    <property type="entry name" value="Acyl_Trfase/lysoPLipase"/>
</dbReference>
<feature type="short sequence motif" description="DGA/G" evidence="4">
    <location>
        <begin position="185"/>
        <end position="187"/>
    </location>
</feature>
<dbReference type="Pfam" id="PF19890">
    <property type="entry name" value="DUF6363"/>
    <property type="match status" value="1"/>
</dbReference>
<dbReference type="RefSeq" id="WP_051296985.1">
    <property type="nucleotide sequence ID" value="NZ_CP038613.1"/>
</dbReference>
<dbReference type="PANTHER" id="PTHR14226">
    <property type="entry name" value="NEUROPATHY TARGET ESTERASE/SWISS CHEESE D.MELANOGASTER"/>
    <property type="match status" value="1"/>
</dbReference>
<feature type="domain" description="PNPLA" evidence="6">
    <location>
        <begin position="29"/>
        <end position="198"/>
    </location>
</feature>
<dbReference type="EMBL" id="CP038613">
    <property type="protein sequence ID" value="QBY44983.1"/>
    <property type="molecule type" value="Genomic_DNA"/>
</dbReference>
<reference evidence="8" key="2">
    <citation type="submission" date="2023-04" db="EMBL/GenBank/DDBJ databases">
        <title>Genome dynamics across the evolutionary transition to endosymbiosis.</title>
        <authorList>
            <person name="Siozios S."/>
            <person name="Nadal-Jimenez P."/>
            <person name="Azagi T."/>
            <person name="Sprong H."/>
            <person name="Frost C.L."/>
            <person name="Parratt S.R."/>
            <person name="Taylor G."/>
            <person name="Brettell L."/>
            <person name="Lew K.C."/>
            <person name="Croft L."/>
            <person name="King K.C."/>
            <person name="Brockhurst M.A."/>
            <person name="Hypsa V."/>
            <person name="Novakova E."/>
            <person name="Darby A.C."/>
            <person name="Hurst G.D.D."/>
        </authorList>
    </citation>
    <scope>NUCLEOTIDE SEQUENCE</scope>
    <source>
        <strain evidence="8">ANv_CAN</strain>
    </source>
</reference>
<keyword evidence="1 4" id="KW-0378">Hydrolase</keyword>
<dbReference type="Proteomes" id="UP001177592">
    <property type="component" value="Chromosome"/>
</dbReference>
<dbReference type="InterPro" id="IPR050301">
    <property type="entry name" value="NTE"/>
</dbReference>
<dbReference type="GeneID" id="96878487"/>
<keyword evidence="3 4" id="KW-0443">Lipid metabolism</keyword>
<feature type="active site" description="Proton acceptor" evidence="4">
    <location>
        <position position="185"/>
    </location>
</feature>
<dbReference type="InterPro" id="IPR045943">
    <property type="entry name" value="DUF6363"/>
</dbReference>
<dbReference type="Pfam" id="PF01734">
    <property type="entry name" value="Patatin"/>
    <property type="match status" value="1"/>
</dbReference>
<feature type="short sequence motif" description="GXGXXG" evidence="4">
    <location>
        <begin position="33"/>
        <end position="38"/>
    </location>
</feature>
<evidence type="ECO:0000256" key="4">
    <source>
        <dbReference type="PROSITE-ProRule" id="PRU01161"/>
    </source>
</evidence>
<organism evidence="7 9">
    <name type="scientific">Arsenophonus nasoniae</name>
    <name type="common">son-killer infecting Nasonia vitripennis</name>
    <dbReference type="NCBI Taxonomy" id="638"/>
    <lineage>
        <taxon>Bacteria</taxon>
        <taxon>Pseudomonadati</taxon>
        <taxon>Pseudomonadota</taxon>
        <taxon>Gammaproteobacteria</taxon>
        <taxon>Enterobacterales</taxon>
        <taxon>Morganellaceae</taxon>
        <taxon>Arsenophonus</taxon>
    </lineage>
</organism>
<feature type="short sequence motif" description="GXSXG" evidence="4">
    <location>
        <begin position="61"/>
        <end position="65"/>
    </location>
</feature>
<evidence type="ECO:0000256" key="3">
    <source>
        <dbReference type="ARBA" id="ARBA00023098"/>
    </source>
</evidence>
<evidence type="ECO:0000256" key="2">
    <source>
        <dbReference type="ARBA" id="ARBA00022963"/>
    </source>
</evidence>
<dbReference type="KEGG" id="ans:ArsFIN_35700"/>
<accession>A0A4V1BXA2</accession>
<proteinExistence type="predicted"/>
<evidence type="ECO:0000313" key="9">
    <source>
        <dbReference type="Proteomes" id="UP000295134"/>
    </source>
</evidence>
<gene>
    <name evidence="7" type="ORF">ArsFIN_35700</name>
    <name evidence="8" type="ORF">QE258_16960</name>
</gene>
<dbReference type="AlphaFoldDB" id="A0A4V1BXA2"/>
<dbReference type="CDD" id="cd07208">
    <property type="entry name" value="Pat_hypo_Ecoli_yjju_like"/>
    <property type="match status" value="1"/>
</dbReference>